<feature type="compositionally biased region" description="Basic and acidic residues" evidence="1">
    <location>
        <begin position="230"/>
        <end position="240"/>
    </location>
</feature>
<dbReference type="AlphaFoldDB" id="R0JNN8"/>
<organism evidence="2 3">
    <name type="scientific">Anas platyrhynchos</name>
    <name type="common">Mallard</name>
    <name type="synonym">Anas boschas</name>
    <dbReference type="NCBI Taxonomy" id="8839"/>
    <lineage>
        <taxon>Eukaryota</taxon>
        <taxon>Metazoa</taxon>
        <taxon>Chordata</taxon>
        <taxon>Craniata</taxon>
        <taxon>Vertebrata</taxon>
        <taxon>Euteleostomi</taxon>
        <taxon>Archelosauria</taxon>
        <taxon>Archosauria</taxon>
        <taxon>Dinosauria</taxon>
        <taxon>Saurischia</taxon>
        <taxon>Theropoda</taxon>
        <taxon>Coelurosauria</taxon>
        <taxon>Aves</taxon>
        <taxon>Neognathae</taxon>
        <taxon>Galloanserae</taxon>
        <taxon>Anseriformes</taxon>
        <taxon>Anatidae</taxon>
        <taxon>Anatinae</taxon>
        <taxon>Anas</taxon>
    </lineage>
</organism>
<dbReference type="Proteomes" id="UP000296049">
    <property type="component" value="Unassembled WGS sequence"/>
</dbReference>
<evidence type="ECO:0000313" key="2">
    <source>
        <dbReference type="EMBL" id="EOA98930.1"/>
    </source>
</evidence>
<protein>
    <submittedName>
        <fullName evidence="2">Uncharacterized protein</fullName>
    </submittedName>
</protein>
<sequence length="287" mass="31639">MQQMWTDDKLYVHESGKDKTSLRKPRSECSHGTAVNATGAEVLREDLPGRAGNRLRLEWQQLLTAILLLQHLLPPQGEECAAVEQQLCLSLQLPFCAFWSKFSENCMPSSYNYACNQLTIYVYNNCDQTERRHTALHGAQLRLSRTQVQETKSIAALLSIPQTRGAKYIGVSCKTRINLTCNRKWKMISIHPSIPPLLGWDSSRGLTVSSQGPPASRGIVATSGQQGRRVSREGHVRTDHGTGGLQTCPRGSTKVETPAPSHTQELFAGEVSQEAPVSQCGTKCHGC</sequence>
<reference evidence="3" key="1">
    <citation type="journal article" date="2013" name="Nat. Genet.">
        <title>The duck genome and transcriptome provide insight into an avian influenza virus reservoir species.</title>
        <authorList>
            <person name="Huang Y."/>
            <person name="Li Y."/>
            <person name="Burt D.W."/>
            <person name="Chen H."/>
            <person name="Zhang Y."/>
            <person name="Qian W."/>
            <person name="Kim H."/>
            <person name="Gan S."/>
            <person name="Zhao Y."/>
            <person name="Li J."/>
            <person name="Yi K."/>
            <person name="Feng H."/>
            <person name="Zhu P."/>
            <person name="Li B."/>
            <person name="Liu Q."/>
            <person name="Fairley S."/>
            <person name="Magor K.E."/>
            <person name="Du Z."/>
            <person name="Hu X."/>
            <person name="Goodman L."/>
            <person name="Tafer H."/>
            <person name="Vignal A."/>
            <person name="Lee T."/>
            <person name="Kim K.W."/>
            <person name="Sheng Z."/>
            <person name="An Y."/>
            <person name="Searle S."/>
            <person name="Herrero J."/>
            <person name="Groenen M.A."/>
            <person name="Crooijmans R.P."/>
            <person name="Faraut T."/>
            <person name="Cai Q."/>
            <person name="Webster R.G."/>
            <person name="Aldridge J.R."/>
            <person name="Warren W.C."/>
            <person name="Bartschat S."/>
            <person name="Kehr S."/>
            <person name="Marz M."/>
            <person name="Stadler P.F."/>
            <person name="Smith J."/>
            <person name="Kraus R.H."/>
            <person name="Zhao Y."/>
            <person name="Ren L."/>
            <person name="Fei J."/>
            <person name="Morisson M."/>
            <person name="Kaiser P."/>
            <person name="Griffin D.K."/>
            <person name="Rao M."/>
            <person name="Pitel F."/>
            <person name="Wang J."/>
            <person name="Li N."/>
        </authorList>
    </citation>
    <scope>NUCLEOTIDE SEQUENCE [LARGE SCALE GENOMIC DNA]</scope>
</reference>
<evidence type="ECO:0000313" key="3">
    <source>
        <dbReference type="Proteomes" id="UP000296049"/>
    </source>
</evidence>
<keyword evidence="3" id="KW-1185">Reference proteome</keyword>
<dbReference type="EMBL" id="KB743402">
    <property type="protein sequence ID" value="EOA98930.1"/>
    <property type="molecule type" value="Genomic_DNA"/>
</dbReference>
<evidence type="ECO:0000256" key="1">
    <source>
        <dbReference type="SAM" id="MobiDB-lite"/>
    </source>
</evidence>
<name>R0JNN8_ANAPL</name>
<proteinExistence type="predicted"/>
<accession>R0JNN8</accession>
<feature type="region of interest" description="Disordered" evidence="1">
    <location>
        <begin position="208"/>
        <end position="259"/>
    </location>
</feature>
<gene>
    <name evidence="2" type="ORF">Anapl_05133</name>
</gene>